<name>A0A975B190_9BACT</name>
<dbReference type="EMBL" id="CP046072">
    <property type="protein sequence ID" value="QSZ42280.1"/>
    <property type="molecule type" value="Genomic_DNA"/>
</dbReference>
<reference evidence="2" key="1">
    <citation type="submission" date="2019-11" db="EMBL/GenBank/DDBJ databases">
        <authorList>
            <person name="Kojima H."/>
        </authorList>
    </citation>
    <scope>NUCLEOTIDE SEQUENCE</scope>
    <source>
        <strain evidence="2">H1576</strain>
    </source>
</reference>
<evidence type="ECO:0000313" key="3">
    <source>
        <dbReference type="Proteomes" id="UP000671852"/>
    </source>
</evidence>
<keyword evidence="1" id="KW-0732">Signal</keyword>
<feature type="signal peptide" evidence="1">
    <location>
        <begin position="1"/>
        <end position="17"/>
    </location>
</feature>
<protein>
    <recommendedName>
        <fullName evidence="4">DUF3187 family protein</fullName>
    </recommendedName>
</protein>
<evidence type="ECO:0000313" key="2">
    <source>
        <dbReference type="EMBL" id="QSZ42280.1"/>
    </source>
</evidence>
<feature type="chain" id="PRO_5037815830" description="DUF3187 family protein" evidence="1">
    <location>
        <begin position="18"/>
        <end position="300"/>
    </location>
</feature>
<evidence type="ECO:0000256" key="1">
    <source>
        <dbReference type="SAM" id="SignalP"/>
    </source>
</evidence>
<keyword evidence="3" id="KW-1185">Reference proteome</keyword>
<dbReference type="Proteomes" id="UP000671852">
    <property type="component" value="Chromosome"/>
</dbReference>
<dbReference type="RefSeq" id="WP_207561096.1">
    <property type="nucleotide sequence ID" value="NZ_CP046072.1"/>
</dbReference>
<reference evidence="2" key="2">
    <citation type="submission" date="2021-04" db="EMBL/GenBank/DDBJ databases">
        <title>Isolation and characterization of a novel species of the genus Sulfurimonas.</title>
        <authorList>
            <person name="Fukui M."/>
        </authorList>
    </citation>
    <scope>NUCLEOTIDE SEQUENCE</scope>
    <source>
        <strain evidence="2">H1576</strain>
    </source>
</reference>
<gene>
    <name evidence="2" type="ORF">GJV85_09230</name>
</gene>
<proteinExistence type="predicted"/>
<evidence type="ECO:0008006" key="4">
    <source>
        <dbReference type="Google" id="ProtNLM"/>
    </source>
</evidence>
<sequence>MKKLLLTTALLSTLLLADSTDRTQINLSTDDNGNTNPDLFIPIYWGDSLFSALGYSSSNFYEVAPLSSIANSRIGTTVDQRTMKLNLLTYELKFNSMTYALGGEVESITINKQEFGYFEQAADIVAADNSIEIDVIKPNIKADISYQTKDLLVRLGALVSPYSNLSVKQTTVFQPLVTTNGTSSSSTSQDLSYELNLALKYKVSSLMTLHFNSNYSYLPMKYDLAVLNSTLDDFTTDTIEVQETTTTNDIKLSFNIDSFSSELSPSIGYRIQSMSSLDVGSSTTTSLDNNAWLIGFEGRF</sequence>
<accession>A0A975B190</accession>
<dbReference type="AlphaFoldDB" id="A0A975B190"/>
<dbReference type="KEGG" id="saqt:GJV85_09230"/>
<organism evidence="2 3">
    <name type="scientific">Sulfurimonas aquatica</name>
    <dbReference type="NCBI Taxonomy" id="2672570"/>
    <lineage>
        <taxon>Bacteria</taxon>
        <taxon>Pseudomonadati</taxon>
        <taxon>Campylobacterota</taxon>
        <taxon>Epsilonproteobacteria</taxon>
        <taxon>Campylobacterales</taxon>
        <taxon>Sulfurimonadaceae</taxon>
        <taxon>Sulfurimonas</taxon>
    </lineage>
</organism>